<comment type="similarity">
    <text evidence="14">Belongs to the globin family.</text>
</comment>
<dbReference type="Gene3D" id="3.40.50.80">
    <property type="entry name" value="Nucleotide-binding domain of ferredoxin-NADP reductase (FNR) module"/>
    <property type="match status" value="1"/>
</dbReference>
<dbReference type="EC" id="1.14.12.17" evidence="3"/>
<evidence type="ECO:0000259" key="15">
    <source>
        <dbReference type="PROSITE" id="PS01033"/>
    </source>
</evidence>
<dbReference type="InterPro" id="IPR017938">
    <property type="entry name" value="Riboflavin_synthase-like_b-brl"/>
</dbReference>
<dbReference type="InterPro" id="IPR009050">
    <property type="entry name" value="Globin-like_sf"/>
</dbReference>
<dbReference type="InterPro" id="IPR039261">
    <property type="entry name" value="FNR_nucleotide-bd"/>
</dbReference>
<evidence type="ECO:0000313" key="17">
    <source>
        <dbReference type="EMBL" id="PND38214.1"/>
    </source>
</evidence>
<dbReference type="SUPFAM" id="SSF63380">
    <property type="entry name" value="Riboflavin synthase domain-like"/>
    <property type="match status" value="1"/>
</dbReference>
<dbReference type="PROSITE" id="PS01033">
    <property type="entry name" value="GLOBIN"/>
    <property type="match status" value="1"/>
</dbReference>
<dbReference type="PROSITE" id="PS51384">
    <property type="entry name" value="FAD_FR"/>
    <property type="match status" value="1"/>
</dbReference>
<comment type="catalytic activity">
    <reaction evidence="13">
        <text>2 nitric oxide + NADPH + 2 O2 = 2 nitrate + NADP(+) + H(+)</text>
        <dbReference type="Rhea" id="RHEA:19465"/>
        <dbReference type="ChEBI" id="CHEBI:15378"/>
        <dbReference type="ChEBI" id="CHEBI:15379"/>
        <dbReference type="ChEBI" id="CHEBI:16480"/>
        <dbReference type="ChEBI" id="CHEBI:17632"/>
        <dbReference type="ChEBI" id="CHEBI:57783"/>
        <dbReference type="ChEBI" id="CHEBI:58349"/>
        <dbReference type="EC" id="1.14.12.17"/>
    </reaction>
</comment>
<dbReference type="GO" id="GO:0009636">
    <property type="term" value="P:response to toxic substance"/>
    <property type="evidence" value="ECO:0007669"/>
    <property type="project" value="UniProtKB-KW"/>
</dbReference>
<dbReference type="InterPro" id="IPR008333">
    <property type="entry name" value="Cbr1-like_FAD-bd_dom"/>
</dbReference>
<reference evidence="17 18" key="1">
    <citation type="submission" date="2018-01" db="EMBL/GenBank/DDBJ databases">
        <title>Draft genome sequence of Paucibacter aquatile CR182 isolated from freshwater of the Nakdong River.</title>
        <authorList>
            <person name="Choi A."/>
            <person name="Chung E.J."/>
        </authorList>
    </citation>
    <scope>NUCLEOTIDE SEQUENCE [LARGE SCALE GENOMIC DNA]</scope>
    <source>
        <strain evidence="17 18">CR182</strain>
    </source>
</reference>
<sequence length="408" mass="45159">MLSTTARPWIEATLPVVLEHGEAITRHFYQRMLGQHPELKNLFNLSNQSQGEQAQALARAVYAYAAHMDQPQLIAPVLERIAHKHVSLGITPAQYTIVGRHLLASIGEVLGAAITVDIASAWDEVYWLMASELIAREARLYQERHWAVGGAWPELEVCDLHASSEDTLSLTLRAPDGRPLPDFIPGQYLSVALPLPELGLSQIRQYSLSNRPGEGVWRITVKRVRGEASKEGEPAGRPDGLVSTRLHEQIRVGDCLRVGLTAGDFQLRPGLQPVVMISAGVGITPMVSMLQHIAHSQPERPLCFAYAATSPAHYPLREEVESTLARLPHMRYQLWLEQGSQRCPGAVPGRMALDGPHDLGPWPADADFYLCGPLAFMQAQRRTLLSQGIERSRIHYEVFGPDLFGDLP</sequence>
<evidence type="ECO:0000256" key="4">
    <source>
        <dbReference type="ARBA" id="ARBA00022575"/>
    </source>
</evidence>
<dbReference type="PANTHER" id="PTHR43396:SF3">
    <property type="entry name" value="FLAVOHEMOPROTEIN"/>
    <property type="match status" value="1"/>
</dbReference>
<keyword evidence="6 14" id="KW-0561">Oxygen transport</keyword>
<keyword evidence="9" id="KW-0408">Iron</keyword>
<evidence type="ECO:0000256" key="13">
    <source>
        <dbReference type="ARBA" id="ARBA00049433"/>
    </source>
</evidence>
<evidence type="ECO:0000256" key="8">
    <source>
        <dbReference type="ARBA" id="ARBA00022857"/>
    </source>
</evidence>
<dbReference type="GO" id="GO:0008941">
    <property type="term" value="F:nitric oxide dioxygenase NAD(P)H activity"/>
    <property type="evidence" value="ECO:0007669"/>
    <property type="project" value="UniProtKB-EC"/>
</dbReference>
<comment type="catalytic activity">
    <reaction evidence="12">
        <text>2 nitric oxide + NADH + 2 O2 = 2 nitrate + NAD(+) + H(+)</text>
        <dbReference type="Rhea" id="RHEA:19469"/>
        <dbReference type="ChEBI" id="CHEBI:15378"/>
        <dbReference type="ChEBI" id="CHEBI:15379"/>
        <dbReference type="ChEBI" id="CHEBI:16480"/>
        <dbReference type="ChEBI" id="CHEBI:17632"/>
        <dbReference type="ChEBI" id="CHEBI:57540"/>
        <dbReference type="ChEBI" id="CHEBI:57945"/>
        <dbReference type="EC" id="1.14.12.17"/>
    </reaction>
</comment>
<name>A0A2N8KXM6_9BURK</name>
<dbReference type="GO" id="GO:0005344">
    <property type="term" value="F:oxygen carrier activity"/>
    <property type="evidence" value="ECO:0007669"/>
    <property type="project" value="UniProtKB-KW"/>
</dbReference>
<evidence type="ECO:0000256" key="12">
    <source>
        <dbReference type="ARBA" id="ARBA00048649"/>
    </source>
</evidence>
<feature type="domain" description="FAD-binding FR-type" evidence="16">
    <location>
        <begin position="150"/>
        <end position="268"/>
    </location>
</feature>
<dbReference type="InterPro" id="IPR001433">
    <property type="entry name" value="OxRdtase_FAD/NAD-bd"/>
</dbReference>
<dbReference type="Gene3D" id="1.10.490.10">
    <property type="entry name" value="Globins"/>
    <property type="match status" value="1"/>
</dbReference>
<dbReference type="Proteomes" id="UP000235916">
    <property type="component" value="Unassembled WGS sequence"/>
</dbReference>
<evidence type="ECO:0000256" key="3">
    <source>
        <dbReference type="ARBA" id="ARBA00012229"/>
    </source>
</evidence>
<dbReference type="Pfam" id="PF00175">
    <property type="entry name" value="NAD_binding_1"/>
    <property type="match status" value="1"/>
</dbReference>
<proteinExistence type="inferred from homology"/>
<keyword evidence="5 14" id="KW-0349">Heme</keyword>
<keyword evidence="14" id="KW-0813">Transport</keyword>
<evidence type="ECO:0000256" key="1">
    <source>
        <dbReference type="ARBA" id="ARBA00001970"/>
    </source>
</evidence>
<evidence type="ECO:0000256" key="6">
    <source>
        <dbReference type="ARBA" id="ARBA00022621"/>
    </source>
</evidence>
<keyword evidence="4" id="KW-0216">Detoxification</keyword>
<evidence type="ECO:0000256" key="14">
    <source>
        <dbReference type="RuleBase" id="RU000356"/>
    </source>
</evidence>
<dbReference type="CDD" id="cd06184">
    <property type="entry name" value="flavohem_like_fad_nad_binding"/>
    <property type="match status" value="1"/>
</dbReference>
<comment type="function">
    <text evidence="11">Is involved in NO detoxification in an aerobic process, termed nitric oxide dioxygenase (NOD) reaction that utilizes O(2) and NAD(P)H to convert NO to nitrate, which protects the bacterium from various noxious nitrogen compounds. Therefore, plays a central role in the inducible response to nitrosative stress.</text>
</comment>
<dbReference type="InterPro" id="IPR017927">
    <property type="entry name" value="FAD-bd_FR_type"/>
</dbReference>
<dbReference type="InterPro" id="IPR012292">
    <property type="entry name" value="Globin/Proto"/>
</dbReference>
<keyword evidence="8" id="KW-0521">NADP</keyword>
<keyword evidence="7" id="KW-0479">Metal-binding</keyword>
<evidence type="ECO:0000313" key="18">
    <source>
        <dbReference type="Proteomes" id="UP000235916"/>
    </source>
</evidence>
<dbReference type="GO" id="GO:0071949">
    <property type="term" value="F:FAD binding"/>
    <property type="evidence" value="ECO:0007669"/>
    <property type="project" value="TreeGrafter"/>
</dbReference>
<dbReference type="GO" id="GO:0020037">
    <property type="term" value="F:heme binding"/>
    <property type="evidence" value="ECO:0007669"/>
    <property type="project" value="InterPro"/>
</dbReference>
<dbReference type="GO" id="GO:0019825">
    <property type="term" value="F:oxygen binding"/>
    <property type="evidence" value="ECO:0007669"/>
    <property type="project" value="InterPro"/>
</dbReference>
<evidence type="ECO:0000256" key="7">
    <source>
        <dbReference type="ARBA" id="ARBA00022723"/>
    </source>
</evidence>
<dbReference type="GO" id="GO:0046210">
    <property type="term" value="P:nitric oxide catabolic process"/>
    <property type="evidence" value="ECO:0007669"/>
    <property type="project" value="TreeGrafter"/>
</dbReference>
<protein>
    <recommendedName>
        <fullName evidence="3">nitric oxide dioxygenase</fullName>
        <ecNumber evidence="3">1.14.12.17</ecNumber>
    </recommendedName>
</protein>
<keyword evidence="18" id="KW-1185">Reference proteome</keyword>
<organism evidence="17 18">
    <name type="scientific">Kinneretia aquatilis</name>
    <dbReference type="NCBI Taxonomy" id="2070761"/>
    <lineage>
        <taxon>Bacteria</taxon>
        <taxon>Pseudomonadati</taxon>
        <taxon>Pseudomonadota</taxon>
        <taxon>Betaproteobacteria</taxon>
        <taxon>Burkholderiales</taxon>
        <taxon>Sphaerotilaceae</taxon>
        <taxon>Roseateles</taxon>
    </lineage>
</organism>
<dbReference type="PANTHER" id="PTHR43396">
    <property type="entry name" value="FLAVOHEMOPROTEIN"/>
    <property type="match status" value="1"/>
</dbReference>
<dbReference type="OrthoDB" id="9801223at2"/>
<comment type="caution">
    <text evidence="17">The sequence shown here is derived from an EMBL/GenBank/DDBJ whole genome shotgun (WGS) entry which is preliminary data.</text>
</comment>
<dbReference type="Pfam" id="PF00970">
    <property type="entry name" value="FAD_binding_6"/>
    <property type="match status" value="1"/>
</dbReference>
<dbReference type="SUPFAM" id="SSF46458">
    <property type="entry name" value="Globin-like"/>
    <property type="match status" value="1"/>
</dbReference>
<feature type="domain" description="Globin" evidence="15">
    <location>
        <begin position="1"/>
        <end position="138"/>
    </location>
</feature>
<dbReference type="FunFam" id="1.10.490.10:FF:000003">
    <property type="entry name" value="Flavohemoprotein"/>
    <property type="match status" value="1"/>
</dbReference>
<dbReference type="EMBL" id="POSP01000003">
    <property type="protein sequence ID" value="PND38214.1"/>
    <property type="molecule type" value="Genomic_DNA"/>
</dbReference>
<evidence type="ECO:0000256" key="2">
    <source>
        <dbReference type="ARBA" id="ARBA00006401"/>
    </source>
</evidence>
<dbReference type="GO" id="GO:0071500">
    <property type="term" value="P:cellular response to nitrosative stress"/>
    <property type="evidence" value="ECO:0007669"/>
    <property type="project" value="TreeGrafter"/>
</dbReference>
<dbReference type="CDD" id="cd08922">
    <property type="entry name" value="FHb-globin"/>
    <property type="match status" value="1"/>
</dbReference>
<dbReference type="GO" id="GO:0046872">
    <property type="term" value="F:metal ion binding"/>
    <property type="evidence" value="ECO:0007669"/>
    <property type="project" value="UniProtKB-KW"/>
</dbReference>
<dbReference type="RefSeq" id="WP_102768133.1">
    <property type="nucleotide sequence ID" value="NZ_POSP01000003.1"/>
</dbReference>
<dbReference type="AlphaFoldDB" id="A0A2N8KXM6"/>
<accession>A0A2N8KXM6</accession>
<comment type="similarity">
    <text evidence="2">In the C-terminal section; belongs to the flavoprotein pyridine nucleotide cytochrome reductase family.</text>
</comment>
<evidence type="ECO:0000256" key="10">
    <source>
        <dbReference type="ARBA" id="ARBA00023027"/>
    </source>
</evidence>
<dbReference type="SUPFAM" id="SSF52343">
    <property type="entry name" value="Ferredoxin reductase-like, C-terminal NADP-linked domain"/>
    <property type="match status" value="1"/>
</dbReference>
<dbReference type="InterPro" id="IPR000971">
    <property type="entry name" value="Globin"/>
</dbReference>
<keyword evidence="10" id="KW-0520">NAD</keyword>
<evidence type="ECO:0000256" key="11">
    <source>
        <dbReference type="ARBA" id="ARBA00025094"/>
    </source>
</evidence>
<evidence type="ECO:0000259" key="16">
    <source>
        <dbReference type="PROSITE" id="PS51384"/>
    </source>
</evidence>
<evidence type="ECO:0000256" key="5">
    <source>
        <dbReference type="ARBA" id="ARBA00022617"/>
    </source>
</evidence>
<dbReference type="Pfam" id="PF00042">
    <property type="entry name" value="Globin"/>
    <property type="match status" value="1"/>
</dbReference>
<comment type="cofactor">
    <cofactor evidence="1">
        <name>heme b</name>
        <dbReference type="ChEBI" id="CHEBI:60344"/>
    </cofactor>
</comment>
<dbReference type="Gene3D" id="2.40.30.10">
    <property type="entry name" value="Translation factors"/>
    <property type="match status" value="1"/>
</dbReference>
<gene>
    <name evidence="17" type="ORF">C1O66_12235</name>
</gene>
<evidence type="ECO:0000256" key="9">
    <source>
        <dbReference type="ARBA" id="ARBA00023004"/>
    </source>
</evidence>